<proteinExistence type="predicted"/>
<feature type="chain" id="PRO_5039217752" description="Secreted protein" evidence="3">
    <location>
        <begin position="36"/>
        <end position="118"/>
    </location>
</feature>
<keyword evidence="2" id="KW-1133">Transmembrane helix</keyword>
<evidence type="ECO:0000256" key="1">
    <source>
        <dbReference type="SAM" id="MobiDB-lite"/>
    </source>
</evidence>
<keyword evidence="2" id="KW-0472">Membrane</keyword>
<dbReference type="EMBL" id="JABFED010000009">
    <property type="protein sequence ID" value="MBA1838280.1"/>
    <property type="molecule type" value="Genomic_DNA"/>
</dbReference>
<protein>
    <recommendedName>
        <fullName evidence="6">Secreted protein</fullName>
    </recommendedName>
</protein>
<dbReference type="AlphaFoldDB" id="A0A7V8UVY1"/>
<accession>A0A7V8UVY1</accession>
<evidence type="ECO:0000256" key="2">
    <source>
        <dbReference type="SAM" id="Phobius"/>
    </source>
</evidence>
<keyword evidence="5" id="KW-1185">Reference proteome</keyword>
<comment type="caution">
    <text evidence="4">The sequence shown here is derived from an EMBL/GenBank/DDBJ whole genome shotgun (WGS) entry which is preliminary data.</text>
</comment>
<feature type="transmembrane region" description="Helical" evidence="2">
    <location>
        <begin position="74"/>
        <end position="96"/>
    </location>
</feature>
<evidence type="ECO:0000313" key="5">
    <source>
        <dbReference type="Proteomes" id="UP000577408"/>
    </source>
</evidence>
<keyword evidence="2" id="KW-0812">Transmembrane</keyword>
<reference evidence="4 5" key="1">
    <citation type="submission" date="2020-05" db="EMBL/GenBank/DDBJ databases">
        <title>Descriptions of Corynebacterium xxxx sp. nov., Corynebacterium yyyy sp. nov. and Corynebacterium zzzz sp. nov.</title>
        <authorList>
            <person name="Zhang G."/>
        </authorList>
    </citation>
    <scope>NUCLEOTIDE SEQUENCE [LARGE SCALE GENOMIC DNA]</scope>
    <source>
        <strain evidence="5">zg-913</strain>
    </source>
</reference>
<name>A0A7V8UVY1_9CORY</name>
<dbReference type="RefSeq" id="WP_181192974.1">
    <property type="nucleotide sequence ID" value="NZ_JABFED010000009.1"/>
</dbReference>
<evidence type="ECO:0008006" key="6">
    <source>
        <dbReference type="Google" id="ProtNLM"/>
    </source>
</evidence>
<evidence type="ECO:0000256" key="3">
    <source>
        <dbReference type="SAM" id="SignalP"/>
    </source>
</evidence>
<dbReference type="Proteomes" id="UP000577408">
    <property type="component" value="Unassembled WGS sequence"/>
</dbReference>
<feature type="signal peptide" evidence="3">
    <location>
        <begin position="1"/>
        <end position="35"/>
    </location>
</feature>
<evidence type="ECO:0000313" key="4">
    <source>
        <dbReference type="EMBL" id="MBA1838280.1"/>
    </source>
</evidence>
<feature type="region of interest" description="Disordered" evidence="1">
    <location>
        <begin position="37"/>
        <end position="64"/>
    </location>
</feature>
<organism evidence="4 5">
    <name type="scientific">Corynebacterium wankanglinii</name>
    <dbReference type="NCBI Taxonomy" id="2735136"/>
    <lineage>
        <taxon>Bacteria</taxon>
        <taxon>Bacillati</taxon>
        <taxon>Actinomycetota</taxon>
        <taxon>Actinomycetes</taxon>
        <taxon>Mycobacteriales</taxon>
        <taxon>Corynebacteriaceae</taxon>
        <taxon>Corynebacterium</taxon>
    </lineage>
</organism>
<sequence length="118" mass="11659">MKGLFMITRSISRHAVAAGAAVAVVAGGLSPVATAAPASTQADAPARETAEGARATGPGSSDFTQAEVDNAKRFAGLLAGILAVLVTFGVAGLYFASPHLGIQLPDLPGLPGLPGLPR</sequence>
<gene>
    <name evidence="4" type="ORF">HMA55_10365</name>
</gene>
<keyword evidence="3" id="KW-0732">Signal</keyword>